<dbReference type="InterPro" id="IPR036388">
    <property type="entry name" value="WH-like_DNA-bd_sf"/>
</dbReference>
<evidence type="ECO:0000256" key="1">
    <source>
        <dbReference type="SAM" id="MobiDB-lite"/>
    </source>
</evidence>
<keyword evidence="3" id="KW-1185">Reference proteome</keyword>
<feature type="compositionally biased region" description="Basic and acidic residues" evidence="1">
    <location>
        <begin position="209"/>
        <end position="225"/>
    </location>
</feature>
<reference evidence="2" key="1">
    <citation type="submission" date="2020-11" db="EMBL/GenBank/DDBJ databases">
        <title>Novosphingobium aureum sp. nov., a marine bacterium isolated from sediment of a salt flat.</title>
        <authorList>
            <person name="Yoo Y."/>
            <person name="Kim J.-J."/>
        </authorList>
    </citation>
    <scope>NUCLEOTIDE SEQUENCE</scope>
    <source>
        <strain evidence="2">YJ-S2-02</strain>
    </source>
</reference>
<dbReference type="InterPro" id="IPR011006">
    <property type="entry name" value="CheY-like_superfamily"/>
</dbReference>
<dbReference type="InterPro" id="IPR036390">
    <property type="entry name" value="WH_DNA-bd_sf"/>
</dbReference>
<evidence type="ECO:0000313" key="2">
    <source>
        <dbReference type="EMBL" id="MBH0114229.1"/>
    </source>
</evidence>
<name>A0A931HED5_9SPHN</name>
<gene>
    <name evidence="2" type="ORF">I5E68_14890</name>
</gene>
<sequence>MDFSYASAAGNAGEGEAGQAGMPSLAIHADRAHLRASLKEDAAAAGLRVHTVGSLEEFYECGSVVLPDIVLLDCPVIDARRLAAFATIDQRAAACGTRLIVSTSVEALDDIFACMDQSDPVLLVDPSRAERVIALGQVLASWPDTAVRELSEQDRMMMLRLSEQVSQIASHIDRLAPLSGLGDAGSGGAQCAGTAQARSAFGFGTQTGSKREAPEEWEGAAHDPARLPPAPLVRQIIRQRHLRARFFDGDLFADPAWEMLLDLTAARVEGKRVSITSLCIASGVPPTTALRWIGQMTEAGLFLRICDDSDRRRAFIELSDRTLDAMARYFQDLALVEAMPV</sequence>
<organism evidence="2 3">
    <name type="scientific">Novosphingobium aureum</name>
    <dbReference type="NCBI Taxonomy" id="2792964"/>
    <lineage>
        <taxon>Bacteria</taxon>
        <taxon>Pseudomonadati</taxon>
        <taxon>Pseudomonadota</taxon>
        <taxon>Alphaproteobacteria</taxon>
        <taxon>Sphingomonadales</taxon>
        <taxon>Sphingomonadaceae</taxon>
        <taxon>Novosphingobium</taxon>
    </lineage>
</organism>
<accession>A0A931HED5</accession>
<dbReference type="SUPFAM" id="SSF52172">
    <property type="entry name" value="CheY-like"/>
    <property type="match status" value="1"/>
</dbReference>
<dbReference type="SUPFAM" id="SSF46785">
    <property type="entry name" value="Winged helix' DNA-binding domain"/>
    <property type="match status" value="1"/>
</dbReference>
<dbReference type="EMBL" id="JADZGI010000002">
    <property type="protein sequence ID" value="MBH0114229.1"/>
    <property type="molecule type" value="Genomic_DNA"/>
</dbReference>
<comment type="caution">
    <text evidence="2">The sequence shown here is derived from an EMBL/GenBank/DDBJ whole genome shotgun (WGS) entry which is preliminary data.</text>
</comment>
<dbReference type="Gene3D" id="1.10.10.10">
    <property type="entry name" value="Winged helix-like DNA-binding domain superfamily/Winged helix DNA-binding domain"/>
    <property type="match status" value="1"/>
</dbReference>
<dbReference type="AlphaFoldDB" id="A0A931HED5"/>
<protein>
    <submittedName>
        <fullName evidence="2">MarR family transcriptional regulator</fullName>
    </submittedName>
</protein>
<evidence type="ECO:0000313" key="3">
    <source>
        <dbReference type="Proteomes" id="UP000617634"/>
    </source>
</evidence>
<feature type="region of interest" description="Disordered" evidence="1">
    <location>
        <begin position="203"/>
        <end position="226"/>
    </location>
</feature>
<dbReference type="Proteomes" id="UP000617634">
    <property type="component" value="Unassembled WGS sequence"/>
</dbReference>
<proteinExistence type="predicted"/>